<comment type="caution">
    <text evidence="1">The sequence shown here is derived from an EMBL/GenBank/DDBJ whole genome shotgun (WGS) entry which is preliminary data.</text>
</comment>
<dbReference type="Proteomes" id="UP001163603">
    <property type="component" value="Chromosome 9"/>
</dbReference>
<evidence type="ECO:0000313" key="1">
    <source>
        <dbReference type="EMBL" id="KAJ0028033.1"/>
    </source>
</evidence>
<gene>
    <name evidence="1" type="ORF">Pint_36472</name>
</gene>
<evidence type="ECO:0000313" key="2">
    <source>
        <dbReference type="Proteomes" id="UP001163603"/>
    </source>
</evidence>
<protein>
    <submittedName>
        <fullName evidence="1">Uncharacterized protein</fullName>
    </submittedName>
</protein>
<accession>A0ACC0Y1M3</accession>
<dbReference type="EMBL" id="CM047744">
    <property type="protein sequence ID" value="KAJ0028033.1"/>
    <property type="molecule type" value="Genomic_DNA"/>
</dbReference>
<name>A0ACC0Y1M3_9ROSI</name>
<proteinExistence type="predicted"/>
<keyword evidence="2" id="KW-1185">Reference proteome</keyword>
<sequence>MLKELKPYILSIFCSLCYAGYNIVSKVSLDDGMSLYVLVVYAHGFGTLATALLALLFERNNESKLSIQVWKNIFFLGLLG</sequence>
<reference evidence="2" key="1">
    <citation type="journal article" date="2023" name="G3 (Bethesda)">
        <title>Genome assembly and association tests identify interacting loci associated with vigor, precocity, and sex in interspecific pistachio rootstocks.</title>
        <authorList>
            <person name="Palmer W."/>
            <person name="Jacygrad E."/>
            <person name="Sagayaradj S."/>
            <person name="Cavanaugh K."/>
            <person name="Han R."/>
            <person name="Bertier L."/>
            <person name="Beede B."/>
            <person name="Kafkas S."/>
            <person name="Golino D."/>
            <person name="Preece J."/>
            <person name="Michelmore R."/>
        </authorList>
    </citation>
    <scope>NUCLEOTIDE SEQUENCE [LARGE SCALE GENOMIC DNA]</scope>
</reference>
<organism evidence="1 2">
    <name type="scientific">Pistacia integerrima</name>
    <dbReference type="NCBI Taxonomy" id="434235"/>
    <lineage>
        <taxon>Eukaryota</taxon>
        <taxon>Viridiplantae</taxon>
        <taxon>Streptophyta</taxon>
        <taxon>Embryophyta</taxon>
        <taxon>Tracheophyta</taxon>
        <taxon>Spermatophyta</taxon>
        <taxon>Magnoliopsida</taxon>
        <taxon>eudicotyledons</taxon>
        <taxon>Gunneridae</taxon>
        <taxon>Pentapetalae</taxon>
        <taxon>rosids</taxon>
        <taxon>malvids</taxon>
        <taxon>Sapindales</taxon>
        <taxon>Anacardiaceae</taxon>
        <taxon>Pistacia</taxon>
    </lineage>
</organism>